<name>A0ABV2Q5S3_9BURK</name>
<accession>A0ABV2Q5S3</accession>
<comment type="caution">
    <text evidence="1">The sequence shown here is derived from an EMBL/GenBank/DDBJ whole genome shotgun (WGS) entry which is preliminary data.</text>
</comment>
<proteinExistence type="predicted"/>
<dbReference type="RefSeq" id="WP_354442462.1">
    <property type="nucleotide sequence ID" value="NZ_JBEPSH010000003.1"/>
</dbReference>
<sequence length="103" mass="12064">MSAQSPNKPGAPFDPEVHHAYWREKYQGEAYYVEGYTYDDYEPAYRAGLEFVTKNPDGNYDEHESTLAHDWSIYRGDSRLDWKEASQAARAAWERAKIHRMES</sequence>
<gene>
    <name evidence="1" type="ORF">ABIE13_001485</name>
</gene>
<dbReference type="EMBL" id="JBEPSH010000003">
    <property type="protein sequence ID" value="MET4576376.1"/>
    <property type="molecule type" value="Genomic_DNA"/>
</dbReference>
<dbReference type="Proteomes" id="UP001549320">
    <property type="component" value="Unassembled WGS sequence"/>
</dbReference>
<keyword evidence="2" id="KW-1185">Reference proteome</keyword>
<protein>
    <submittedName>
        <fullName evidence="1">Uncharacterized protein</fullName>
    </submittedName>
</protein>
<evidence type="ECO:0000313" key="1">
    <source>
        <dbReference type="EMBL" id="MET4576376.1"/>
    </source>
</evidence>
<evidence type="ECO:0000313" key="2">
    <source>
        <dbReference type="Proteomes" id="UP001549320"/>
    </source>
</evidence>
<reference evidence="1 2" key="1">
    <citation type="submission" date="2024-06" db="EMBL/GenBank/DDBJ databases">
        <title>Sorghum-associated microbial communities from plants grown in Nebraska, USA.</title>
        <authorList>
            <person name="Schachtman D."/>
        </authorList>
    </citation>
    <scope>NUCLEOTIDE SEQUENCE [LARGE SCALE GENOMIC DNA]</scope>
    <source>
        <strain evidence="1 2">2709</strain>
    </source>
</reference>
<organism evidence="1 2">
    <name type="scientific">Ottowia thiooxydans</name>
    <dbReference type="NCBI Taxonomy" id="219182"/>
    <lineage>
        <taxon>Bacteria</taxon>
        <taxon>Pseudomonadati</taxon>
        <taxon>Pseudomonadota</taxon>
        <taxon>Betaproteobacteria</taxon>
        <taxon>Burkholderiales</taxon>
        <taxon>Comamonadaceae</taxon>
        <taxon>Ottowia</taxon>
    </lineage>
</organism>